<proteinExistence type="predicted"/>
<evidence type="ECO:0000313" key="1">
    <source>
        <dbReference type="EMBL" id="CAD1476588.1"/>
    </source>
</evidence>
<gene>
    <name evidence="1" type="ORF">MHI_LOCUS656814</name>
</gene>
<organism evidence="1 2">
    <name type="scientific">Heterotrigona itama</name>
    <dbReference type="NCBI Taxonomy" id="395501"/>
    <lineage>
        <taxon>Eukaryota</taxon>
        <taxon>Metazoa</taxon>
        <taxon>Ecdysozoa</taxon>
        <taxon>Arthropoda</taxon>
        <taxon>Hexapoda</taxon>
        <taxon>Insecta</taxon>
        <taxon>Pterygota</taxon>
        <taxon>Neoptera</taxon>
        <taxon>Endopterygota</taxon>
        <taxon>Hymenoptera</taxon>
        <taxon>Apocrita</taxon>
        <taxon>Aculeata</taxon>
        <taxon>Apoidea</taxon>
        <taxon>Anthophila</taxon>
        <taxon>Apidae</taxon>
        <taxon>Heterotrigona</taxon>
    </lineage>
</organism>
<reference evidence="1" key="1">
    <citation type="submission" date="2020-07" db="EMBL/GenBank/DDBJ databases">
        <authorList>
            <person name="Nazaruddin N."/>
        </authorList>
    </citation>
    <scope>NUCLEOTIDE SEQUENCE</scope>
</reference>
<comment type="caution">
    <text evidence="1">The sequence shown here is derived from an EMBL/GenBank/DDBJ whole genome shotgun (WGS) entry which is preliminary data.</text>
</comment>
<name>A0A6V7H9J8_9HYME</name>
<accession>A0A6V7H9J8</accession>
<feature type="non-terminal residue" evidence="1">
    <location>
        <position position="1"/>
    </location>
</feature>
<dbReference type="AlphaFoldDB" id="A0A6V7H9J8"/>
<keyword evidence="2" id="KW-1185">Reference proteome</keyword>
<dbReference type="Proteomes" id="UP000752696">
    <property type="component" value="Unassembled WGS sequence"/>
</dbReference>
<protein>
    <submittedName>
        <fullName evidence="1">Uncharacterized protein</fullName>
    </submittedName>
</protein>
<sequence>IIALHGQYYAGEKSPSEFIILFATFMSDASISKLHHGHALVDHST</sequence>
<evidence type="ECO:0000313" key="2">
    <source>
        <dbReference type="Proteomes" id="UP000752696"/>
    </source>
</evidence>
<feature type="non-terminal residue" evidence="1">
    <location>
        <position position="45"/>
    </location>
</feature>
<dbReference type="EMBL" id="CAJDYZ010009477">
    <property type="protein sequence ID" value="CAD1476588.1"/>
    <property type="molecule type" value="Genomic_DNA"/>
</dbReference>